<proteinExistence type="predicted"/>
<evidence type="ECO:0008006" key="3">
    <source>
        <dbReference type="Google" id="ProtNLM"/>
    </source>
</evidence>
<dbReference type="Proteomes" id="UP000054107">
    <property type="component" value="Unassembled WGS sequence"/>
</dbReference>
<organism evidence="1 2">
    <name type="scientific">Parasitella parasitica</name>
    <dbReference type="NCBI Taxonomy" id="35722"/>
    <lineage>
        <taxon>Eukaryota</taxon>
        <taxon>Fungi</taxon>
        <taxon>Fungi incertae sedis</taxon>
        <taxon>Mucoromycota</taxon>
        <taxon>Mucoromycotina</taxon>
        <taxon>Mucoromycetes</taxon>
        <taxon>Mucorales</taxon>
        <taxon>Mucorineae</taxon>
        <taxon>Mucoraceae</taxon>
        <taxon>Parasitella</taxon>
    </lineage>
</organism>
<name>A0A0B7NVR4_9FUNG</name>
<dbReference type="EMBL" id="LN734065">
    <property type="protein sequence ID" value="CEP19655.1"/>
    <property type="molecule type" value="Genomic_DNA"/>
</dbReference>
<reference evidence="1 2" key="1">
    <citation type="submission" date="2014-09" db="EMBL/GenBank/DDBJ databases">
        <authorList>
            <person name="Ellenberger Sabrina"/>
        </authorList>
    </citation>
    <scope>NUCLEOTIDE SEQUENCE [LARGE SCALE GENOMIC DNA]</scope>
    <source>
        <strain evidence="1 2">CBS 412.66</strain>
    </source>
</reference>
<dbReference type="AlphaFoldDB" id="A0A0B7NVR4"/>
<gene>
    <name evidence="1" type="primary">PARPA_13971.1 scaffold 47516</name>
</gene>
<evidence type="ECO:0000313" key="1">
    <source>
        <dbReference type="EMBL" id="CEP19655.1"/>
    </source>
</evidence>
<sequence>MKITSPTNDQSVRAGEKILIKYVMQPLVFKGTSNGYAKSLKINFHKRTGDQKQGFLENIYPSCPVTAQNDKYKAHSYYWTVPEGTAPGSYAFDFVEVVQLRRQQMTVEETVKVNVVD</sequence>
<dbReference type="OrthoDB" id="2240906at2759"/>
<evidence type="ECO:0000313" key="2">
    <source>
        <dbReference type="Proteomes" id="UP000054107"/>
    </source>
</evidence>
<accession>A0A0B7NVR4</accession>
<keyword evidence="2" id="KW-1185">Reference proteome</keyword>
<protein>
    <recommendedName>
        <fullName evidence="3">Arrestin-like N-terminal domain-containing protein</fullName>
    </recommendedName>
</protein>